<reference evidence="2 3" key="1">
    <citation type="submission" date="2014-04" db="EMBL/GenBank/DDBJ databases">
        <authorList>
            <consortium name="DOE Joint Genome Institute"/>
            <person name="Kuo A."/>
            <person name="Gay G."/>
            <person name="Dore J."/>
            <person name="Kohler A."/>
            <person name="Nagy L.G."/>
            <person name="Floudas D."/>
            <person name="Copeland A."/>
            <person name="Barry K.W."/>
            <person name="Cichocki N."/>
            <person name="Veneault-Fourrey C."/>
            <person name="LaButti K."/>
            <person name="Lindquist E.A."/>
            <person name="Lipzen A."/>
            <person name="Lundell T."/>
            <person name="Morin E."/>
            <person name="Murat C."/>
            <person name="Sun H."/>
            <person name="Tunlid A."/>
            <person name="Henrissat B."/>
            <person name="Grigoriev I.V."/>
            <person name="Hibbett D.S."/>
            <person name="Martin F."/>
            <person name="Nordberg H.P."/>
            <person name="Cantor M.N."/>
            <person name="Hua S.X."/>
        </authorList>
    </citation>
    <scope>NUCLEOTIDE SEQUENCE [LARGE SCALE GENOMIC DNA]</scope>
    <source>
        <strain evidence="3">h7</strain>
    </source>
</reference>
<feature type="region of interest" description="Disordered" evidence="1">
    <location>
        <begin position="361"/>
        <end position="397"/>
    </location>
</feature>
<dbReference type="OrthoDB" id="3228507at2759"/>
<dbReference type="InterPro" id="IPR015915">
    <property type="entry name" value="Kelch-typ_b-propeller"/>
</dbReference>
<dbReference type="HOGENOM" id="CLU_049348_0_0_1"/>
<dbReference type="EMBL" id="KN831780">
    <property type="protein sequence ID" value="KIM41278.1"/>
    <property type="molecule type" value="Genomic_DNA"/>
</dbReference>
<evidence type="ECO:0000313" key="3">
    <source>
        <dbReference type="Proteomes" id="UP000053424"/>
    </source>
</evidence>
<dbReference type="AlphaFoldDB" id="A0A0C2XUF0"/>
<dbReference type="SUPFAM" id="SSF117281">
    <property type="entry name" value="Kelch motif"/>
    <property type="match status" value="1"/>
</dbReference>
<evidence type="ECO:0000313" key="2">
    <source>
        <dbReference type="EMBL" id="KIM41278.1"/>
    </source>
</evidence>
<proteinExistence type="predicted"/>
<dbReference type="Gene3D" id="2.120.10.80">
    <property type="entry name" value="Kelch-type beta propeller"/>
    <property type="match status" value="1"/>
</dbReference>
<feature type="compositionally biased region" description="Low complexity" evidence="1">
    <location>
        <begin position="373"/>
        <end position="397"/>
    </location>
</feature>
<reference evidence="3" key="2">
    <citation type="submission" date="2015-01" db="EMBL/GenBank/DDBJ databases">
        <title>Evolutionary Origins and Diversification of the Mycorrhizal Mutualists.</title>
        <authorList>
            <consortium name="DOE Joint Genome Institute"/>
            <consortium name="Mycorrhizal Genomics Consortium"/>
            <person name="Kohler A."/>
            <person name="Kuo A."/>
            <person name="Nagy L.G."/>
            <person name="Floudas D."/>
            <person name="Copeland A."/>
            <person name="Barry K.W."/>
            <person name="Cichocki N."/>
            <person name="Veneault-Fourrey C."/>
            <person name="LaButti K."/>
            <person name="Lindquist E.A."/>
            <person name="Lipzen A."/>
            <person name="Lundell T."/>
            <person name="Morin E."/>
            <person name="Murat C."/>
            <person name="Riley R."/>
            <person name="Ohm R."/>
            <person name="Sun H."/>
            <person name="Tunlid A."/>
            <person name="Henrissat B."/>
            <person name="Grigoriev I.V."/>
            <person name="Hibbett D.S."/>
            <person name="Martin F."/>
        </authorList>
    </citation>
    <scope>NUCLEOTIDE SEQUENCE [LARGE SCALE GENOMIC DNA]</scope>
    <source>
        <strain evidence="3">h7</strain>
    </source>
</reference>
<dbReference type="Proteomes" id="UP000053424">
    <property type="component" value="Unassembled WGS sequence"/>
</dbReference>
<feature type="region of interest" description="Disordered" evidence="1">
    <location>
        <begin position="1"/>
        <end position="80"/>
    </location>
</feature>
<name>A0A0C2XUF0_HEBCY</name>
<sequence length="499" mass="56439">MDFDEDPIDSIYTSPEPPAQVASSSTSASAEGFGRPIPRTHGSRVSKAQKSLTFKGKNANPTRSLPRRPRRATVTNAESKVPDWTVQRMRGKCPPFNGNSGWIHDHSNRRIYTYGGLPPGSRAEIPTSDFYVCDTTTMEWKNITNSFKFRDAYNPFSRDPRHQKLNPLPQLTEPACAIVYIDNRSLLIIFGGYDIDAETASSKIIVVDLDHLEWWYVQLELEGQDVEARIEPAIAFINGKLYVFGGYRKLDYRDPQPFNSYSIGEFQQDGRWHWSVRDQPYSNIVPQGHLFGRAIPVYNGAKLLLTPGRVCSQHGGIQFKEDNLFYYHIANKRFQLVDITGDLPTDVLWYEIIPALQPACTPSPVERGRPRKAPSNSPSTTNTTVAVTQPTPSTSSSPSLIVCAWIPIRDDEAAPELWQLFLTPDERIDRLNIAQQVFELNYDIQWFMSVDGKMRLIGYDDGRSGDMDTSDGEQDPNDWKMDRGAKWNVFLDVPIPNAN</sequence>
<dbReference type="PANTHER" id="PTHR23244">
    <property type="entry name" value="KELCH REPEAT DOMAIN"/>
    <property type="match status" value="1"/>
</dbReference>
<dbReference type="STRING" id="686832.A0A0C2XUF0"/>
<organism evidence="2 3">
    <name type="scientific">Hebeloma cylindrosporum</name>
    <dbReference type="NCBI Taxonomy" id="76867"/>
    <lineage>
        <taxon>Eukaryota</taxon>
        <taxon>Fungi</taxon>
        <taxon>Dikarya</taxon>
        <taxon>Basidiomycota</taxon>
        <taxon>Agaricomycotina</taxon>
        <taxon>Agaricomycetes</taxon>
        <taxon>Agaricomycetidae</taxon>
        <taxon>Agaricales</taxon>
        <taxon>Agaricineae</taxon>
        <taxon>Hymenogastraceae</taxon>
        <taxon>Hebeloma</taxon>
    </lineage>
</organism>
<dbReference type="PANTHER" id="PTHR23244:SF471">
    <property type="entry name" value="GUANINE NUCLEOTIDE-BINDING PROTEIN SUBUNIT BETA 1-RELATED"/>
    <property type="match status" value="1"/>
</dbReference>
<evidence type="ECO:0000256" key="1">
    <source>
        <dbReference type="SAM" id="MobiDB-lite"/>
    </source>
</evidence>
<protein>
    <submittedName>
        <fullName evidence="2">Uncharacterized protein</fullName>
    </submittedName>
</protein>
<gene>
    <name evidence="2" type="ORF">M413DRAFT_445315</name>
</gene>
<keyword evidence="3" id="KW-1185">Reference proteome</keyword>
<accession>A0A0C2XUF0</accession>